<dbReference type="PROSITE" id="PS51257">
    <property type="entry name" value="PROKAR_LIPOPROTEIN"/>
    <property type="match status" value="1"/>
</dbReference>
<reference evidence="1 2" key="1">
    <citation type="submission" date="2015-12" db="EMBL/GenBank/DDBJ databases">
        <title>Complete genome sequence of Pseudoalteromonas rubra SCSIO 6842, harboring a conjugative plasmid.</title>
        <authorList>
            <person name="Li B."/>
            <person name="Wang X."/>
        </authorList>
    </citation>
    <scope>NUCLEOTIDE SEQUENCE [LARGE SCALE GENOMIC DNA]</scope>
    <source>
        <strain evidence="1 2">SCSIO 6842</strain>
    </source>
</reference>
<dbReference type="AlphaFoldDB" id="A0A0U2P4N1"/>
<dbReference type="KEGG" id="prr:AT705_03660"/>
<evidence type="ECO:0000313" key="2">
    <source>
        <dbReference type="Proteomes" id="UP000069015"/>
    </source>
</evidence>
<organism evidence="1 2">
    <name type="scientific">Pseudoalteromonas rubra</name>
    <dbReference type="NCBI Taxonomy" id="43658"/>
    <lineage>
        <taxon>Bacteria</taxon>
        <taxon>Pseudomonadati</taxon>
        <taxon>Pseudomonadota</taxon>
        <taxon>Gammaproteobacteria</taxon>
        <taxon>Alteromonadales</taxon>
        <taxon>Pseudoalteromonadaceae</taxon>
        <taxon>Pseudoalteromonas</taxon>
    </lineage>
</organism>
<sequence>MNRLSVTLVALLLVGCECDSICEANRVTSSFLDKNPSSEQIIDYLNEYKGEAPGAATYGVIVNWGLKNSTKFIETLNHPKITNRNLDLIIYKIADYGNHEEWCKIYNDLTVRKIDKYIRSRLLGCNYGL</sequence>
<evidence type="ECO:0008006" key="3">
    <source>
        <dbReference type="Google" id="ProtNLM"/>
    </source>
</evidence>
<dbReference type="EMBL" id="CP013611">
    <property type="protein sequence ID" value="ALU42109.1"/>
    <property type="molecule type" value="Genomic_DNA"/>
</dbReference>
<proteinExistence type="predicted"/>
<dbReference type="Proteomes" id="UP000069015">
    <property type="component" value="Chromosome 1"/>
</dbReference>
<evidence type="ECO:0000313" key="1">
    <source>
        <dbReference type="EMBL" id="ALU42109.1"/>
    </source>
</evidence>
<protein>
    <recommendedName>
        <fullName evidence="3">Lipoprotein</fullName>
    </recommendedName>
</protein>
<gene>
    <name evidence="1" type="ORF">AT705_03660</name>
</gene>
<accession>A0A0U2P4N1</accession>
<name>A0A0U2P4N1_9GAMM</name>
<dbReference type="RefSeq" id="WP_058795534.1">
    <property type="nucleotide sequence ID" value="NZ_CP013611.1"/>
</dbReference>